<comment type="caution">
    <text evidence="1">The sequence shown here is derived from an EMBL/GenBank/DDBJ whole genome shotgun (WGS) entry which is preliminary data.</text>
</comment>
<sequence length="46" mass="5690">PQSWDDDEKDAWQVFTFKNLFEQEHWRMMTSVDRAALESIRDQLWC</sequence>
<protein>
    <submittedName>
        <fullName evidence="1">Uncharacterized protein</fullName>
    </submittedName>
</protein>
<reference evidence="1" key="1">
    <citation type="journal article" date="2014" name="Front. Microbiol.">
        <title>High frequency of phylogenetically diverse reductive dehalogenase-homologous genes in deep subseafloor sedimentary metagenomes.</title>
        <authorList>
            <person name="Kawai M."/>
            <person name="Futagami T."/>
            <person name="Toyoda A."/>
            <person name="Takaki Y."/>
            <person name="Nishi S."/>
            <person name="Hori S."/>
            <person name="Arai W."/>
            <person name="Tsubouchi T."/>
            <person name="Morono Y."/>
            <person name="Uchiyama I."/>
            <person name="Ito T."/>
            <person name="Fujiyama A."/>
            <person name="Inagaki F."/>
            <person name="Takami H."/>
        </authorList>
    </citation>
    <scope>NUCLEOTIDE SEQUENCE</scope>
    <source>
        <strain evidence="1">Expedition CK06-06</strain>
    </source>
</reference>
<evidence type="ECO:0000313" key="1">
    <source>
        <dbReference type="EMBL" id="GAG34336.1"/>
    </source>
</evidence>
<dbReference type="AlphaFoldDB" id="X0YBX2"/>
<gene>
    <name evidence="1" type="ORF">S01H1_72334</name>
</gene>
<accession>X0YBX2</accession>
<proteinExistence type="predicted"/>
<name>X0YBX2_9ZZZZ</name>
<feature type="non-terminal residue" evidence="1">
    <location>
        <position position="1"/>
    </location>
</feature>
<organism evidence="1">
    <name type="scientific">marine sediment metagenome</name>
    <dbReference type="NCBI Taxonomy" id="412755"/>
    <lineage>
        <taxon>unclassified sequences</taxon>
        <taxon>metagenomes</taxon>
        <taxon>ecological metagenomes</taxon>
    </lineage>
</organism>
<dbReference type="EMBL" id="BARS01048233">
    <property type="protein sequence ID" value="GAG34336.1"/>
    <property type="molecule type" value="Genomic_DNA"/>
</dbReference>